<protein>
    <submittedName>
        <fullName evidence="1">Uncharacterized protein</fullName>
    </submittedName>
</protein>
<sequence length="88" mass="10068">MADKCWKRTERWWAKRLKGMRVPVNSTDGLKCDVIAPWPSPVWSIELKEDEDFPKWLLGAVAQARANCKEGTTPLLILHLKGADHIKD</sequence>
<comment type="caution">
    <text evidence="1">The sequence shown here is derived from an EMBL/GenBank/DDBJ whole genome shotgun (WGS) entry which is preliminary data.</text>
</comment>
<feature type="non-terminal residue" evidence="1">
    <location>
        <position position="88"/>
    </location>
</feature>
<gene>
    <name evidence="1" type="ORF">S01H4_46755</name>
</gene>
<name>X1CB78_9ZZZZ</name>
<accession>X1CB78</accession>
<organism evidence="1">
    <name type="scientific">marine sediment metagenome</name>
    <dbReference type="NCBI Taxonomy" id="412755"/>
    <lineage>
        <taxon>unclassified sequences</taxon>
        <taxon>metagenomes</taxon>
        <taxon>ecological metagenomes</taxon>
    </lineage>
</organism>
<proteinExistence type="predicted"/>
<dbReference type="EMBL" id="BART01026164">
    <property type="protein sequence ID" value="GAG93583.1"/>
    <property type="molecule type" value="Genomic_DNA"/>
</dbReference>
<reference evidence="1" key="1">
    <citation type="journal article" date="2014" name="Front. Microbiol.">
        <title>High frequency of phylogenetically diverse reductive dehalogenase-homologous genes in deep subseafloor sedimentary metagenomes.</title>
        <authorList>
            <person name="Kawai M."/>
            <person name="Futagami T."/>
            <person name="Toyoda A."/>
            <person name="Takaki Y."/>
            <person name="Nishi S."/>
            <person name="Hori S."/>
            <person name="Arai W."/>
            <person name="Tsubouchi T."/>
            <person name="Morono Y."/>
            <person name="Uchiyama I."/>
            <person name="Ito T."/>
            <person name="Fujiyama A."/>
            <person name="Inagaki F."/>
            <person name="Takami H."/>
        </authorList>
    </citation>
    <scope>NUCLEOTIDE SEQUENCE</scope>
    <source>
        <strain evidence="1">Expedition CK06-06</strain>
    </source>
</reference>
<evidence type="ECO:0000313" key="1">
    <source>
        <dbReference type="EMBL" id="GAG93583.1"/>
    </source>
</evidence>
<dbReference type="AlphaFoldDB" id="X1CB78"/>